<keyword evidence="2" id="KW-1185">Reference proteome</keyword>
<evidence type="ECO:0000313" key="2">
    <source>
        <dbReference type="Proteomes" id="UP000008068"/>
    </source>
</evidence>
<dbReference type="AlphaFoldDB" id="G0MPG1"/>
<sequence>MEKFFPEIPDVNQLLHIKFTIVYLTDLFRCPLKDLFFEISTLPPPILTLFDQCECLKIRGENRISNELLANILERITVKQHLWFQVATDPNFDFNSVNIKANGIEFRYKSPLSFSSQLAAQLNFETVKMLDCHWTSEDCISFVNQWFYSSNTKLQWLQLRFHSHTVHVNIDHLNPLPFCEKRRGEFEVVTLENGVFREYTEKVDILRSDDLLATVSTVPDSNYFVFYVWHDRFLA</sequence>
<reference evidence="2" key="1">
    <citation type="submission" date="2011-07" db="EMBL/GenBank/DDBJ databases">
        <authorList>
            <consortium name="Caenorhabditis brenneri Sequencing and Analysis Consortium"/>
            <person name="Wilson R.K."/>
        </authorList>
    </citation>
    <scope>NUCLEOTIDE SEQUENCE [LARGE SCALE GENOMIC DNA]</scope>
    <source>
        <strain evidence="2">PB2801</strain>
    </source>
</reference>
<name>G0MPG1_CAEBE</name>
<dbReference type="PANTHER" id="PTHR21503">
    <property type="entry name" value="F-BOX-CONTAINING HYPOTHETICAL PROTEIN C.ELEGANS"/>
    <property type="match status" value="1"/>
</dbReference>
<dbReference type="InParanoid" id="G0MPG1"/>
<protein>
    <recommendedName>
        <fullName evidence="3">F-box associated domain-containing protein</fullName>
    </recommendedName>
</protein>
<dbReference type="Proteomes" id="UP000008068">
    <property type="component" value="Unassembled WGS sequence"/>
</dbReference>
<gene>
    <name evidence="1" type="ORF">CAEBREN_06943</name>
</gene>
<accession>G0MPG1</accession>
<proteinExistence type="predicted"/>
<evidence type="ECO:0008006" key="3">
    <source>
        <dbReference type="Google" id="ProtNLM"/>
    </source>
</evidence>
<evidence type="ECO:0000313" key="1">
    <source>
        <dbReference type="EMBL" id="EGT39863.1"/>
    </source>
</evidence>
<dbReference type="EMBL" id="GL379805">
    <property type="protein sequence ID" value="EGT39863.1"/>
    <property type="molecule type" value="Genomic_DNA"/>
</dbReference>
<dbReference type="HOGENOM" id="CLU_1134450_0_0_1"/>
<organism evidence="2">
    <name type="scientific">Caenorhabditis brenneri</name>
    <name type="common">Nematode worm</name>
    <dbReference type="NCBI Taxonomy" id="135651"/>
    <lineage>
        <taxon>Eukaryota</taxon>
        <taxon>Metazoa</taxon>
        <taxon>Ecdysozoa</taxon>
        <taxon>Nematoda</taxon>
        <taxon>Chromadorea</taxon>
        <taxon>Rhabditida</taxon>
        <taxon>Rhabditina</taxon>
        <taxon>Rhabditomorpha</taxon>
        <taxon>Rhabditoidea</taxon>
        <taxon>Rhabditidae</taxon>
        <taxon>Peloderinae</taxon>
        <taxon>Caenorhabditis</taxon>
    </lineage>
</organism>